<keyword evidence="6" id="KW-1133">Transmembrane helix</keyword>
<dbReference type="OrthoDB" id="5145222at2"/>
<dbReference type="SMART" id="SM00722">
    <property type="entry name" value="CASH"/>
    <property type="match status" value="6"/>
</dbReference>
<feature type="domain" description="Fibronectin type-III" evidence="7">
    <location>
        <begin position="5776"/>
        <end position="5952"/>
    </location>
</feature>
<feature type="region of interest" description="Disordered" evidence="5">
    <location>
        <begin position="1824"/>
        <end position="1856"/>
    </location>
</feature>
<feature type="domain" description="Fibronectin type-III" evidence="7">
    <location>
        <begin position="4840"/>
        <end position="4914"/>
    </location>
</feature>
<dbReference type="InterPro" id="IPR003961">
    <property type="entry name" value="FN3_dom"/>
</dbReference>
<feature type="domain" description="Fibronectin type-III" evidence="7">
    <location>
        <begin position="2705"/>
        <end position="2771"/>
    </location>
</feature>
<dbReference type="GO" id="GO:0005576">
    <property type="term" value="C:extracellular region"/>
    <property type="evidence" value="ECO:0007669"/>
    <property type="project" value="UniProtKB-SubCell"/>
</dbReference>
<feature type="domain" description="Carbohydrate-binding/sugar hydrolysis" evidence="8">
    <location>
        <begin position="2981"/>
        <end position="3128"/>
    </location>
</feature>
<feature type="region of interest" description="Disordered" evidence="5">
    <location>
        <begin position="1287"/>
        <end position="1312"/>
    </location>
</feature>
<dbReference type="Gene3D" id="2.60.40.10">
    <property type="entry name" value="Immunoglobulins"/>
    <property type="match status" value="1"/>
</dbReference>
<evidence type="ECO:0008006" key="11">
    <source>
        <dbReference type="Google" id="ProtNLM"/>
    </source>
</evidence>
<feature type="transmembrane region" description="Helical" evidence="6">
    <location>
        <begin position="72"/>
        <end position="95"/>
    </location>
</feature>
<dbReference type="SMART" id="SM00710">
    <property type="entry name" value="PbH1"/>
    <property type="match status" value="45"/>
</dbReference>
<evidence type="ECO:0000259" key="7">
    <source>
        <dbReference type="SMART" id="SM00060"/>
    </source>
</evidence>
<dbReference type="Pfam" id="PF05048">
    <property type="entry name" value="NosD"/>
    <property type="match status" value="1"/>
</dbReference>
<feature type="domain" description="Fibronectin type-III" evidence="7">
    <location>
        <begin position="4020"/>
        <end position="4189"/>
    </location>
</feature>
<evidence type="ECO:0000256" key="4">
    <source>
        <dbReference type="ARBA" id="ARBA00022737"/>
    </source>
</evidence>
<evidence type="ECO:0000313" key="10">
    <source>
        <dbReference type="Proteomes" id="UP000246018"/>
    </source>
</evidence>
<dbReference type="NCBIfam" id="NF033679">
    <property type="entry name" value="DNRLRE_dom"/>
    <property type="match status" value="3"/>
</dbReference>
<dbReference type="PANTHER" id="PTHR34677:SF3">
    <property type="entry name" value="BACTERIAL IG-LIKE DOMAIN-CONTAINING PROTEIN"/>
    <property type="match status" value="1"/>
</dbReference>
<feature type="region of interest" description="Disordered" evidence="5">
    <location>
        <begin position="3400"/>
        <end position="3420"/>
    </location>
</feature>
<feature type="domain" description="Carbohydrate-binding/sugar hydrolysis" evidence="8">
    <location>
        <begin position="2816"/>
        <end position="2961"/>
    </location>
</feature>
<dbReference type="InterPro" id="IPR012334">
    <property type="entry name" value="Pectin_lyas_fold"/>
</dbReference>
<accession>A0A2T8F5D2</accession>
<keyword evidence="6" id="KW-0812">Transmembrane</keyword>
<dbReference type="InterPro" id="IPR026457">
    <property type="entry name" value="CSLREA_Nterm"/>
</dbReference>
<keyword evidence="4" id="KW-0677">Repeat</keyword>
<dbReference type="Proteomes" id="UP000246018">
    <property type="component" value="Unassembled WGS sequence"/>
</dbReference>
<feature type="domain" description="Fibronectin type-III" evidence="7">
    <location>
        <begin position="1036"/>
        <end position="1117"/>
    </location>
</feature>
<dbReference type="PANTHER" id="PTHR34677">
    <property type="match status" value="1"/>
</dbReference>
<dbReference type="EMBL" id="QDGZ01000012">
    <property type="protein sequence ID" value="PVG80880.1"/>
    <property type="molecule type" value="Genomic_DNA"/>
</dbReference>
<dbReference type="Pfam" id="PF13229">
    <property type="entry name" value="Beta_helix"/>
    <property type="match status" value="6"/>
</dbReference>
<evidence type="ECO:0000259" key="8">
    <source>
        <dbReference type="SMART" id="SM00722"/>
    </source>
</evidence>
<dbReference type="InterPro" id="IPR007742">
    <property type="entry name" value="NosD_dom"/>
</dbReference>
<feature type="domain" description="Carbohydrate-binding/sugar hydrolysis" evidence="8">
    <location>
        <begin position="548"/>
        <end position="676"/>
    </location>
</feature>
<feature type="domain" description="Carbohydrate-binding/sugar hydrolysis" evidence="8">
    <location>
        <begin position="2390"/>
        <end position="2531"/>
    </location>
</feature>
<dbReference type="SUPFAM" id="SSF51126">
    <property type="entry name" value="Pectin lyase-like"/>
    <property type="match status" value="8"/>
</dbReference>
<feature type="domain" description="Carbohydrate-binding/sugar hydrolysis" evidence="8">
    <location>
        <begin position="1438"/>
        <end position="1567"/>
    </location>
</feature>
<dbReference type="InterPro" id="IPR022441">
    <property type="entry name" value="Para_beta_helix_rpt-2"/>
</dbReference>
<proteinExistence type="predicted"/>
<feature type="compositionally biased region" description="Polar residues" evidence="5">
    <location>
        <begin position="35"/>
        <end position="45"/>
    </location>
</feature>
<dbReference type="InterPro" id="IPR011050">
    <property type="entry name" value="Pectin_lyase_fold/virulence"/>
</dbReference>
<dbReference type="InterPro" id="IPR006633">
    <property type="entry name" value="Carb-bd_sugar_hydrolysis-dom"/>
</dbReference>
<dbReference type="InterPro" id="IPR006626">
    <property type="entry name" value="PbH1"/>
</dbReference>
<feature type="domain" description="Carbohydrate-binding/sugar hydrolysis" evidence="8">
    <location>
        <begin position="2243"/>
        <end position="2380"/>
    </location>
</feature>
<feature type="compositionally biased region" description="Pro residues" evidence="5">
    <location>
        <begin position="1841"/>
        <end position="1852"/>
    </location>
</feature>
<sequence length="6671" mass="698007">MTPRRHAHRCARGVCSGLTAAPAAASRRCGAMHGSGSSSRQTLTSRPDVHRRGRGRLGTHWHHRARRGSRRVLMCLLALVIASGVIASGAVVAIGTAAQALSTSLVVNSTVDANDSNAGDGVCKATIGDCSLRAAVQEANANPGPDLIQILPGTYPIEIAPINENAANVGDFEILDPVIIEKAPGYLGDAIIDGGTPLPDAPLVARGLDRLFEIHPGAGDVTFRNVTLQNGFSPEEGGAIQNWSLGKLTLDGVKVVDNYAEKAGGGLNHADLNDYVWTTEPPNLDLLPHGRVEIKGSTFTGNGSAGGSGGAINNVSGGTITISDGSVVTLNPGPIKPDPLDPESFVLVDPSDYPIAASAIANQAGWQKVGTLKISDSTISLNASEADGAGILSLGDSIVEVTNSTITQNRTSASGAGLYTEGGTVTVSGSTVSKNQAANGAGLYSGGHVSQHGLRGSFTVKGSQVFENTAESGGGLYSDGDGQLTVTDTTFGRNHSSDHGAAIASGGRSNMTLTRVTVTENESNGEGGGVWTSSERLQTILDSTFTNNKAGVPVVEDDGTLSDDVAGGGALQTDGGPLTIRGSTFEGNSATEEGGALSLNNMGDVDVVDTIIKDNRAYDGGGLENSATEVTFRRVLVSGNRAKAAGGGIYNTASGHFRLIDSTIRGNSGVIGGGLANAPDNAIIVRGSLFLNNTARIGFTDEGELDDNAGKGGGIMSFADGDSLFENTTISGNKAGTAGGGLFHDADGELRLVHMTIWRNSAPAGGAVGVVESDFVPPVPPSAISSVIMKNSIVGGSLEGGSCDWYVRSEGGNLETGARNTCFLAVTAENAESPVELGVRDRRGDPQLEAIADNGGPTLTHALRYGSLAIDSSAPPCSVVDQRGIERPQNGRCDAGAFEYVGEPPANDNEPPETEFNYPEDGPFQDGLETMAFRFRGTDNQTAAEELNFECRFLEIDLVEEQEPTAPWEPVPPEFMWNGCSSPWSVPLPEEGLFRFEVRAIDRADNIDPTPVSQLISGVGMTPPDTLIVEAPGLTPGQTVPPVPTTTPTTNSRSALFSFRAVSDFTPSQFAEYECRLDSRDPDMWLECFNPTMFSDLATGLHTFEVRALANEAAGPDPTPARYTWRVGPDPDDPGGTPISCDEANITLTANADGWADQVNPLENYWVHTELTVASDATIPDTGPTEHRNARAFFRFPLQSDAPDCELVSATLRLHSGSHTEGRTLVAVPLAETWKESTLTWVNQPDQVAGAVGATTGAGEGYREFDVKAHVEAIFAGEMPNFGWAVKDHQESDPEGGDQSFISREQPQDPPEITLPELELRFEAADTPPPPPREEPGAPEVVTCGQVITESTKLAADVTGCLGEGIAIGAPNIVLDLNGHTVKSGLLLEAGQEDNLLPGIRNGYPNVEIRNGTVTNYGYGVLLGPGSVHSDVHHMTLTRNALTGVQLFDADNGRLGSTVRDNVFDSNGETGLQLMSGTEGSLIENNYFISNGMSIHLFDSHRNVIRDNTISGIILDPALDSDAGIVVENGSRDNVLEDNDISDTGDAGIKIHQGSHGNRVLGGVLVRNGDAGVIAEGSDRIEIDGVLAHQQSDGGVVLGDSSNSVVKNSDLRYNPSGVDASGTNNLVVENNDVSNSLQTGIALGDGVNMVVRNNIANRTGGAGISVDAGAFDTLGNAVGGALVEGNTANENAESGIAVAVAKHTIRNNTANNNSNYGIDAGEEPVQGEPLDPNRNIDGGGNRAVGNHSDGVTPGLPDAVQCVGVVCATGDPGPVTPADLASPQTTLTSVPPAVTGNETAIFEFTANDGPNGDPLTAMRFECRLDAPADPPLPPEEPDPEPPDPNQPPEVPEPPEGEFWAECSSPKTYLSLEPAVDHHFEVRAVDQAGNFDLTPAEYTWRIEPGVEEDGTEECGPGETLGVDCTVAGVAPDTRITAAPGELITDVAGTRYDTTNRAATFKFNGIDNRTAGYNLTFECRTHYDEFNDHLTPADMPSEAVLPFEPCVSPEQYSDLRYGGHIFEVRSIDLGGNRDVTPASHTWWIHPPPPDTTPPDTKMISGPDPTTVQTRATFTFSGTDNQTPTEELAFQCRLDGAMGGGQPAWTTCTSPYTVNGLTPAHHVLQVRAVDLAGNVDDVNGHVDDPNAPDALDPSDGVPAAYEWTVGTTPVTKTVFCGQKITQSIIVNNNLGDCLGHGLIVGADKITIDLNGKTIDGKSIGSAILNNGFDSVTIKNGRLTDFDYGVILNNGAKLNIVEGVTVDLTQDAAIALGHGTFPEDPALAPSEPVPGFQSGVDDNILRSNTLVSNRRGVWLLNGAKNNVVRGNLIGSSSDDSIWIERARENLVEGNSIQVSSGAGVLLEGAVDNTIQDNSVVDVGVGILVGATTMAPTGIESTGNRVAGNHISDSAGPALEIDHSSQNELIDNVATLVSSDAIDLYHGNDNLIKGNEVSGNKGGVSLKNSSGNMIEGNDASDSEATGITLQSQSFSNTLVNNVSSDNVGGGIYIGDETPAGQGTLVQGNTTNGNKGMGIQASKPSHIFKDNIAFDNGSWGINVGDPSGGKSNIDGGGNVAQGNDGPLGVDLKPQQCYNINCTDGLGGGDQISPNTSILETPLNPSTESVAVFRFTGADNSSPVTFQCRFESTLESDWQACTSPTRYNNLVNDTYTFEVRAVDFSGNTDPTPASYTWAVALGDFKASIDSTPDKVTVDTSATFEFSANRDNGVTFRCLRVDAGADLTGLWATAPACTSPKTYTGLTPGDHEFWVRATDAASNFDTKMYAWTVGPTPVADRVTCGQILTRSTRLLNDLVDCGGHGLIVGAPGITIDLDGHVVDGLGLDAGILNNGHDDVTITNGLVTQFLYGVQLNPGTARNVVHGLRVEGNDEAGIALSDADQGTDGNTIRDNSIVANEIGVALYTGTRHAVIRDNTLAANLGEGAIVLEFASENLIEGNQIGQSGASGVSVLGGGSNTVTDNVLKDNGGIGIMAGDDLLQSNDNLIQRNTIRGGQGGVLVAGDGNAILNNDAIGTTGPGVSVELATDTLVKGNDFSGSAGGIVVGEATGTIVEANNASGTLGSGIEIGEFSLDSVVRDNTASGNGGDGIAITESSVLNRGTLVENNTTDANGGDGIYVEGAGHTIKGNVAQLNGGWGIYSVGAVDGGGNFAAGNMEPDQCLGVACEIGTVPGAPDTWIVSGPADWDTGTAGIQSGSRNASFTYMGADESSPITDLVFECRLDSTNALAWEDCDYPAEYLNLSPGEHTLDIRAVDLLGQGLADPTPASFTWTYVPLPTGVAPEVILDVVPDDIEPGTPGVQTWLLDAIFTFHANEPDVTFQCKVDANGYEPCGFEAATFMNQGAFEWALMEHEVGPHTFSVRAIDFEGNVGAPTTFTWELMGVNMVFTDGPGFTPASGGPQGEPATGGPTASTSAEITFEANVGDVQFWCRFDSLDPGDYFPCESPFRVGPAFAGDTAFPDALLPGDHVLEVYGESELFGSAAELEPAIYEWEVVDTVDTLPPDTTIERAPVAADLSSTVFEFSGIDDLTPEFLLTFECQVTNGTAPPNDNEWVACTSPFNLLDVYSYADPQMQLTEHTFWVRAVDTSEPEFPDPTQPEFEGNVDPTPASFTWTPVADTRAAVVNITGGPADGTTVGMEPEPYTFSGQDNATPQLALEFECAAFLTAAGIGSAEWASCESPVGGGYDISGLEPGDYTVAVRAIDLAGNIGLAATRTVTVTAAPVVTFLTGPDGRLDPISGEPDGASGTENAIFTFESDQPGSTFECSVDGSDFLPCGGTTLPANGAAWVVENGEHQFAVRATNPEGILGEETVYEWLVNLAPDTAEPSSQFVTGPENGTLDTVGTFTFKGTDNRTPMLDLSFECALDSATSWNSCTSPEQFSDLARGSHTLRLRAVDAAGNIESTPAEYTWIVAPPPVVTLLSGPGVEQEESTDTTATFTFSADVSPVTFHCWLDGKFNPHAPGDPSQPAPCDPAGQTYTDLGVGDHLFAVRAVDQYGNLGAWEDSEFRITPSEARITSAPANGTSTTATFEFTSEPADPGAVFYCSLDDRPFGTCESPKTYNNLSPGEHTFQVQTLYTGLDWAGQPFEHDPIPAVHTWTVQDFTPPETTIDFGPAATTLSTSAYLQVSSNDQTATIECTLTGPTGPQQADCEPGVVTELTDLVPGDYTFTAVATDPSGNVDPSPATYQWTIGTPDGPPNTPVGDHVKVNLGDVRVTYFSVETAGTTTADRIGGGPSLPEGYGGASARIYDINTTALHTEPVTVCIEYDPASFNGATSLRLLNFDGTEWLDVTTLHNPFSTPARVCSNIAENFGLFAIARASSGMAPETSILSGPEGPLGPEGFPTSTSGSATFEFWTDQENAITQCSIDGDPYFYCESPLTIGPLDAGDHEFLVQGINEFGWTDLTPASYEWEVIGPDVTPPTTLITSGPPDGSSTPNFISMFEFSGTDDMTPAIELDFECTLDGEAIGGCETPEEIEVLTPGEHTLVVQAIDAAGNIDPVGATRTWTVVDMSGPDTEVLTGPEQETAETSATFTFEGVELLDGTPVTQFECALDQGEFAACTSPYEIAGPLGGGVHIFHVRAVDPDGNRDISPAFYEWQIVGPEDTTAPDTFITTFPNPANSGPDVTFGFASDEPVETFECSWGSGPAPAAPTSWEECEAVWLLESLGSGQHWLWVRAIDAALAPNVDPTPAGKDRGFGPNDTEPFVWTTTGEPETIIDSGPADPTGSYTATFDFHSDQPGATFQCSVNGSPYVGCSTGYQAGPFLPGEAGAPEEHEFEVRAVNQYRNAAGEQVVDLTPAVYRWTVQDVTAPETHFLGATEIGPEQFLEPGLRFTFRGDDDLASSFELEYECAFTNTSAGDPVVWEGCGEPAADDTFFHEIAYADLTEGEYTFQVRALDIAGNHDQTPAPEPAYEFVVEGEPETSILSITPDMGVDLETTDTSVTFTFSGTGGSFLCALDTTTFSECTSPRTYTDVPYGEHLFQVMAVGELGTPDSTPAEFEWVSGTDVPPDVTITNAPPATGGTATTGAIEFGSTDPQATFLCTLDGGAERPCTSPFDYTDLPAGEQNQHTFTVTATRADLLPSVALLEATHEWVIADEAAPETTLLAKPANPSDNEVEFRFTGSDNGTIPANLTFECRLDGGDWAGCSSPHTIPGLTGGEHTFEARATDETLLTDPEPASFTWSVIAPPLTTVTNEAPVGTAIPEGEISTSATGELSFFDQPGSTYECRLDAVDPDVDPFEPCTSPYAYDLSNGEHVFEVRARTLPLDGQRMTESPAARYTWTIDAADTTAPATKLQLGPAATTTSTSATFLFSGTDNLTAPAALTFECSLDGAGFTGCQSGDVYEGLAVGEHTLEVRASDTAVPPNVDATPVTYHWTIEAPGADNTPTGTNVEVSVGGARLTFAEVTAAGFSSVSGLTPIQAPDLPNGYAAGSALLYDVSTTATFVGDVTVCLPYESLSGAHVLHFNGEWVDVTREQQDGLVCGVVSSLSPFAVAEASAEVAPDTTISQAPADPTIQSTGDGAEVQFQFASTIDTVEHPATFECRLDAGAWSSCATPYRFNALFGEHTLRVRAMTDAGVLDATPAVYTWTVLARPVTTIESGPADQAPATPDIENEGRTAEFVFSSDQSASTFECRLTGETTGTAWQPCASPQRYENLALGEHTFEVQAIKGGNASFLPAQFEWEVADLTAPVVTIDEGPTGTVDARSARFAFSTDEPATFECSLDGAPFGACQSGVQYTGLDRGPHTFDVRAADLSEGENASEPVRRSWTVADLTAPSITFSEKPAATTPGTTAQFAFSTSDNWGGAVTTQCRLDGAAYSPCASPTSYADLSATQHTFDVKATDSAGNARTASHTWTVEDVVDPEARITNVTTGSLVVEFTGSDDHTAPADLSFECRVDGNAYSACTSPKTYTDADLAAMSPGEHRFDVRAIDEAGNVGPADSRTFTVADTKAPNTTITGQPAATTTNTTATFTFTGSDDGTAPAGLTFECALDDGAFATCTNEKTYSGLAVGTHTFRVRATDAAGNVDGSPASHTWQVQEPAPTPDTTAPETTISANPPASTTETNASFAFTGTDNQTPGAGLTFECKLDAGSYAACTSPRAYTGLAIGSHTFSVRAKDAAGNVDGSPASHSWTVQSTTVNCGPQQTLTANADAWIDSGSTSSNKGSDSILKVMSKSGGNLRALVRFNLPAMPEGCSVKSATLRLNAKAAAGGRTLQAFQLGGSWTEGGVTWANQPATTGAAVTTSSGTGYREWSVAGMVQGMYTAGNHGFLVRDASENQDAEQQFTSREDSTNRPQLVLTFGAGAPPNGVPETQLTGNPLAATSSASATFTFTGTDDTTPASGLRFECQLDTSAWTVCASPRSYSSLATGSHTFRVRAVDSGGAVDPQPAVFTWTIDQTEPETIITSGPTSSTSTSASFAFQSPETGSTFECKLDSALYAACTSPKDYANLAVGQHTFSVRAIDAAGNVDRTPASQLWTIQPGGDPVNCGPAQTRTSVADAWIDQSSPSSNKGGDSILKLMSKSGANLRALVRFDLPTIPAGCVLDTARLRLYASSSSSSQRTLEAYRLGAAWTEGSVTWANAPVTAGAAATTTSGTGYREWGVATLVQGMYSSGANHGFLIKDATEGQDAEQQLHAREKGDNVPQLVLTFRPAP</sequence>
<name>A0A2T8F5D2_9ACTN</name>
<dbReference type="Pfam" id="PF24517">
    <property type="entry name" value="CBM96"/>
    <property type="match status" value="3"/>
</dbReference>
<dbReference type="NCBIfam" id="NF041518">
    <property type="entry name" value="choice_anch_Q"/>
    <property type="match status" value="1"/>
</dbReference>
<evidence type="ECO:0000256" key="5">
    <source>
        <dbReference type="SAM" id="MobiDB-lite"/>
    </source>
</evidence>
<dbReference type="NCBIfam" id="TIGR04214">
    <property type="entry name" value="CSLREA_Nterm"/>
    <property type="match status" value="1"/>
</dbReference>
<dbReference type="GO" id="GO:0005975">
    <property type="term" value="P:carbohydrate metabolic process"/>
    <property type="evidence" value="ECO:0007669"/>
    <property type="project" value="UniProtKB-ARBA"/>
</dbReference>
<reference evidence="9 10" key="1">
    <citation type="submission" date="2018-04" db="EMBL/GenBank/DDBJ databases">
        <title>Genome of Nocardioides gansuensis WSJ-1.</title>
        <authorList>
            <person name="Wu S."/>
            <person name="Wang G."/>
        </authorList>
    </citation>
    <scope>NUCLEOTIDE SEQUENCE [LARGE SCALE GENOMIC DNA]</scope>
    <source>
        <strain evidence="9 10">WSJ-1</strain>
    </source>
</reference>
<keyword evidence="2" id="KW-0964">Secreted</keyword>
<organism evidence="9 10">
    <name type="scientific">Nocardioides gansuensis</name>
    <dbReference type="NCBI Taxonomy" id="2138300"/>
    <lineage>
        <taxon>Bacteria</taxon>
        <taxon>Bacillati</taxon>
        <taxon>Actinomycetota</taxon>
        <taxon>Actinomycetes</taxon>
        <taxon>Propionibacteriales</taxon>
        <taxon>Nocardioidaceae</taxon>
        <taxon>Nocardioides</taxon>
    </lineage>
</organism>
<feature type="compositionally biased region" description="Basic residues" evidence="5">
    <location>
        <begin position="49"/>
        <end position="63"/>
    </location>
</feature>
<feature type="region of interest" description="Disordered" evidence="5">
    <location>
        <begin position="6040"/>
        <end position="6080"/>
    </location>
</feature>
<keyword evidence="10" id="KW-1185">Reference proteome</keyword>
<evidence type="ECO:0000313" key="9">
    <source>
        <dbReference type="EMBL" id="PVG80880.1"/>
    </source>
</evidence>
<feature type="compositionally biased region" description="Polar residues" evidence="5">
    <location>
        <begin position="6069"/>
        <end position="6080"/>
    </location>
</feature>
<feature type="domain" description="Fibronectin type-III" evidence="7">
    <location>
        <begin position="1768"/>
        <end position="1889"/>
    </location>
</feature>
<evidence type="ECO:0000256" key="1">
    <source>
        <dbReference type="ARBA" id="ARBA00004613"/>
    </source>
</evidence>
<evidence type="ECO:0000256" key="2">
    <source>
        <dbReference type="ARBA" id="ARBA00022525"/>
    </source>
</evidence>
<gene>
    <name evidence="9" type="ORF">DDE18_21090</name>
</gene>
<keyword evidence="3" id="KW-0732">Signal</keyword>
<dbReference type="InterPro" id="IPR055372">
    <property type="entry name" value="CBM96"/>
</dbReference>
<evidence type="ECO:0000256" key="6">
    <source>
        <dbReference type="SAM" id="Phobius"/>
    </source>
</evidence>
<feature type="region of interest" description="Disordered" evidence="5">
    <location>
        <begin position="29"/>
        <end position="63"/>
    </location>
</feature>
<dbReference type="InterPro" id="IPR013783">
    <property type="entry name" value="Ig-like_fold"/>
</dbReference>
<dbReference type="SMART" id="SM00060">
    <property type="entry name" value="FN3"/>
    <property type="match status" value="7"/>
</dbReference>
<dbReference type="InterPro" id="IPR039448">
    <property type="entry name" value="Beta_helix"/>
</dbReference>
<keyword evidence="6" id="KW-0472">Membrane</keyword>
<dbReference type="Gene3D" id="2.160.20.10">
    <property type="entry name" value="Single-stranded right-handed beta-helix, Pectin lyase-like"/>
    <property type="match status" value="8"/>
</dbReference>
<protein>
    <recommendedName>
        <fullName evidence="11">Right handed beta helix domain-containing protein</fullName>
    </recommendedName>
</protein>
<comment type="subcellular location">
    <subcellularLocation>
        <location evidence="1">Secreted</location>
    </subcellularLocation>
</comment>
<feature type="domain" description="Fibronectin type-III" evidence="7">
    <location>
        <begin position="3601"/>
        <end position="3718"/>
    </location>
</feature>
<dbReference type="InterPro" id="IPR059226">
    <property type="entry name" value="Choice_anch_Q_dom"/>
</dbReference>
<comment type="caution">
    <text evidence="9">The sequence shown here is derived from an EMBL/GenBank/DDBJ whole genome shotgun (WGS) entry which is preliminary data.</text>
</comment>
<evidence type="ECO:0000256" key="3">
    <source>
        <dbReference type="ARBA" id="ARBA00022729"/>
    </source>
</evidence>
<dbReference type="NCBIfam" id="TIGR03804">
    <property type="entry name" value="para_beta_helix"/>
    <property type="match status" value="2"/>
</dbReference>